<evidence type="ECO:0000256" key="6">
    <source>
        <dbReference type="ARBA" id="ARBA00049877"/>
    </source>
</evidence>
<comment type="catalytic activity">
    <reaction evidence="6">
        <text>(3S)-3-hydroxy-3-methylglutaryl-CoA = acetoacetate + acetyl-CoA</text>
        <dbReference type="Rhea" id="RHEA:24404"/>
        <dbReference type="ChEBI" id="CHEBI:13705"/>
        <dbReference type="ChEBI" id="CHEBI:43074"/>
        <dbReference type="ChEBI" id="CHEBI:57288"/>
        <dbReference type="EC" id="4.1.3.4"/>
    </reaction>
</comment>
<keyword evidence="4" id="KW-0479">Metal-binding</keyword>
<dbReference type="EC" id="4.1.3.4" evidence="3"/>
<keyword evidence="8" id="KW-0732">Signal</keyword>
<dbReference type="InterPro" id="IPR043594">
    <property type="entry name" value="HMGL"/>
</dbReference>
<dbReference type="PROSITE" id="PS50991">
    <property type="entry name" value="PYR_CT"/>
    <property type="match status" value="1"/>
</dbReference>
<dbReference type="InterPro" id="IPR013785">
    <property type="entry name" value="Aldolase_TIM"/>
</dbReference>
<evidence type="ECO:0000313" key="11">
    <source>
        <dbReference type="Proteomes" id="UP000094819"/>
    </source>
</evidence>
<feature type="region of interest" description="Disordered" evidence="7">
    <location>
        <begin position="93"/>
        <end position="124"/>
    </location>
</feature>
<sequence>MSKVAAHCHDTFALALPSLLSLLPAGLQTIDASLSGLGGCPYSPGATGNIPTEDVVYALHKAGYETGVDLDRLVQVGRWLCGVLGVEGESRVGRGIAGRREGREREEREGRGETASGEETEDGM</sequence>
<proteinExistence type="inferred from homology"/>
<evidence type="ECO:0000256" key="8">
    <source>
        <dbReference type="SAM" id="SignalP"/>
    </source>
</evidence>
<evidence type="ECO:0000313" key="10">
    <source>
        <dbReference type="EMBL" id="ODO07608.1"/>
    </source>
</evidence>
<evidence type="ECO:0000259" key="9">
    <source>
        <dbReference type="PROSITE" id="PS50991"/>
    </source>
</evidence>
<dbReference type="GO" id="GO:0046951">
    <property type="term" value="P:ketone body biosynthetic process"/>
    <property type="evidence" value="ECO:0007669"/>
    <property type="project" value="TreeGrafter"/>
</dbReference>
<evidence type="ECO:0000256" key="2">
    <source>
        <dbReference type="ARBA" id="ARBA00009405"/>
    </source>
</evidence>
<dbReference type="GO" id="GO:0004419">
    <property type="term" value="F:hydroxymethylglutaryl-CoA lyase activity"/>
    <property type="evidence" value="ECO:0007669"/>
    <property type="project" value="UniProtKB-EC"/>
</dbReference>
<dbReference type="OrthoDB" id="1905920at2759"/>
<evidence type="ECO:0000256" key="5">
    <source>
        <dbReference type="ARBA" id="ARBA00023239"/>
    </source>
</evidence>
<dbReference type="EMBL" id="AWGH01000002">
    <property type="protein sequence ID" value="ODO07608.1"/>
    <property type="molecule type" value="Genomic_DNA"/>
</dbReference>
<dbReference type="GO" id="GO:0046872">
    <property type="term" value="F:metal ion binding"/>
    <property type="evidence" value="ECO:0007669"/>
    <property type="project" value="UniProtKB-KW"/>
</dbReference>
<comment type="similarity">
    <text evidence="2">Belongs to the HMG-CoA lyase family.</text>
</comment>
<dbReference type="AlphaFoldDB" id="A0A1E3K352"/>
<evidence type="ECO:0000256" key="4">
    <source>
        <dbReference type="ARBA" id="ARBA00022723"/>
    </source>
</evidence>
<feature type="signal peptide" evidence="8">
    <location>
        <begin position="1"/>
        <end position="32"/>
    </location>
</feature>
<keyword evidence="11" id="KW-1185">Reference proteome</keyword>
<dbReference type="RefSeq" id="XP_019035085.1">
    <property type="nucleotide sequence ID" value="XM_019173359.1"/>
</dbReference>
<evidence type="ECO:0000256" key="7">
    <source>
        <dbReference type="SAM" id="MobiDB-lite"/>
    </source>
</evidence>
<feature type="compositionally biased region" description="Basic and acidic residues" evidence="7">
    <location>
        <begin position="93"/>
        <end position="112"/>
    </location>
</feature>
<name>A0A1E3K352_9TREE</name>
<dbReference type="SUPFAM" id="SSF51569">
    <property type="entry name" value="Aldolase"/>
    <property type="match status" value="1"/>
</dbReference>
<feature type="chain" id="PRO_5009130721" description="hydroxymethylglutaryl-CoA lyase" evidence="8">
    <location>
        <begin position="33"/>
        <end position="124"/>
    </location>
</feature>
<comment type="pathway">
    <text evidence="1">Metabolic intermediate metabolism; (S)-3-hydroxy-3-methylglutaryl-CoA degradation; acetoacetate from (S)-3-hydroxy-3-methylglutaryl-CoA: step 1/1.</text>
</comment>
<comment type="caution">
    <text evidence="10">The sequence shown here is derived from an EMBL/GenBank/DDBJ whole genome shotgun (WGS) entry which is preliminary data.</text>
</comment>
<evidence type="ECO:0000256" key="1">
    <source>
        <dbReference type="ARBA" id="ARBA00005143"/>
    </source>
</evidence>
<reference evidence="10 11" key="1">
    <citation type="submission" date="2016-06" db="EMBL/GenBank/DDBJ databases">
        <title>Evolution of pathogenesis and genome organization in the Tremellales.</title>
        <authorList>
            <person name="Cuomo C."/>
            <person name="Litvintseva A."/>
            <person name="Heitman J."/>
            <person name="Chen Y."/>
            <person name="Sun S."/>
            <person name="Springer D."/>
            <person name="Dromer F."/>
            <person name="Young S."/>
            <person name="Zeng Q."/>
            <person name="Chapman S."/>
            <person name="Gujja S."/>
            <person name="Saif S."/>
            <person name="Birren B."/>
        </authorList>
    </citation>
    <scope>NUCLEOTIDE SEQUENCE [LARGE SCALE GENOMIC DNA]</scope>
    <source>
        <strain evidence="10 11">CBS 7118</strain>
    </source>
</reference>
<protein>
    <recommendedName>
        <fullName evidence="3">hydroxymethylglutaryl-CoA lyase</fullName>
        <ecNumber evidence="3">4.1.3.4</ecNumber>
    </recommendedName>
</protein>
<dbReference type="PANTHER" id="PTHR42738">
    <property type="entry name" value="HYDROXYMETHYLGLUTARYL-COA LYASE"/>
    <property type="match status" value="1"/>
</dbReference>
<dbReference type="GeneID" id="30190402"/>
<dbReference type="Proteomes" id="UP000094819">
    <property type="component" value="Unassembled WGS sequence"/>
</dbReference>
<dbReference type="Gene3D" id="3.20.20.70">
    <property type="entry name" value="Aldolase class I"/>
    <property type="match status" value="1"/>
</dbReference>
<dbReference type="InterPro" id="IPR000891">
    <property type="entry name" value="PYR_CT"/>
</dbReference>
<gene>
    <name evidence="10" type="ORF">L198_01189</name>
</gene>
<dbReference type="PANTHER" id="PTHR42738:SF7">
    <property type="entry name" value="HYDROXYMETHYLGLUTARYL-COA LYASE"/>
    <property type="match status" value="1"/>
</dbReference>
<evidence type="ECO:0000256" key="3">
    <source>
        <dbReference type="ARBA" id="ARBA00012910"/>
    </source>
</evidence>
<accession>A0A1E3K352</accession>
<dbReference type="Pfam" id="PF00682">
    <property type="entry name" value="HMGL-like"/>
    <property type="match status" value="1"/>
</dbReference>
<keyword evidence="5" id="KW-0456">Lyase</keyword>
<dbReference type="UniPathway" id="UPA00896">
    <property type="reaction ID" value="UER00863"/>
</dbReference>
<dbReference type="GO" id="GO:0006552">
    <property type="term" value="P:L-leucine catabolic process"/>
    <property type="evidence" value="ECO:0007669"/>
    <property type="project" value="TreeGrafter"/>
</dbReference>
<organism evidence="10 11">
    <name type="scientific">Cryptococcus wingfieldii CBS 7118</name>
    <dbReference type="NCBI Taxonomy" id="1295528"/>
    <lineage>
        <taxon>Eukaryota</taxon>
        <taxon>Fungi</taxon>
        <taxon>Dikarya</taxon>
        <taxon>Basidiomycota</taxon>
        <taxon>Agaricomycotina</taxon>
        <taxon>Tremellomycetes</taxon>
        <taxon>Tremellales</taxon>
        <taxon>Cryptococcaceae</taxon>
        <taxon>Cryptococcus</taxon>
    </lineage>
</organism>
<feature type="domain" description="Pyruvate carboxyltransferase" evidence="9">
    <location>
        <begin position="1"/>
        <end position="74"/>
    </location>
</feature>